<dbReference type="EMBL" id="CVQH01010668">
    <property type="protein sequence ID" value="CRK19394.1"/>
    <property type="molecule type" value="Genomic_DNA"/>
</dbReference>
<evidence type="ECO:0000313" key="5">
    <source>
        <dbReference type="Proteomes" id="UP000044602"/>
    </source>
</evidence>
<dbReference type="GO" id="GO:0016405">
    <property type="term" value="F:CoA-ligase activity"/>
    <property type="evidence" value="ECO:0007669"/>
    <property type="project" value="TreeGrafter"/>
</dbReference>
<dbReference type="PANTHER" id="PTHR24096">
    <property type="entry name" value="LONG-CHAIN-FATTY-ACID--COA LIGASE"/>
    <property type="match status" value="1"/>
</dbReference>
<dbReference type="PANTHER" id="PTHR24096:SF149">
    <property type="entry name" value="AMP-BINDING DOMAIN-CONTAINING PROTEIN-RELATED"/>
    <property type="match status" value="1"/>
</dbReference>
<evidence type="ECO:0000256" key="2">
    <source>
        <dbReference type="ARBA" id="ARBA00022598"/>
    </source>
</evidence>
<dbReference type="InterPro" id="IPR045851">
    <property type="entry name" value="AMP-bd_C_sf"/>
</dbReference>
<name>A0A0G4LBV5_VERLO</name>
<sequence>MLCPGTDSSELPSKDDTILHVEASNPGNHAHILRHDFGVGAPINGQDVVVCISSGEVLLQIVTPGYGRNPMATVESFTSKFYIVDRKKGLIKYKGLQVAPAELQALLLSNLLILDAAVIGVAVPTEERNEVPRAYIVADANKISEGEVKAFFKRDLASYKQLRGGVSYVKAILKSPTGKILRRELRELFERQSSLPAKL</sequence>
<protein>
    <recommendedName>
        <fullName evidence="3">AMP-binding enzyme C-terminal domain-containing protein</fullName>
    </recommendedName>
</protein>
<dbReference type="GO" id="GO:0019748">
    <property type="term" value="P:secondary metabolic process"/>
    <property type="evidence" value="ECO:0007669"/>
    <property type="project" value="TreeGrafter"/>
</dbReference>
<dbReference type="Proteomes" id="UP000044602">
    <property type="component" value="Unassembled WGS sequence"/>
</dbReference>
<dbReference type="InterPro" id="IPR025110">
    <property type="entry name" value="AMP-bd_C"/>
</dbReference>
<gene>
    <name evidence="4" type="ORF">BN1708_012629</name>
</gene>
<evidence type="ECO:0000313" key="4">
    <source>
        <dbReference type="EMBL" id="CRK19394.1"/>
    </source>
</evidence>
<evidence type="ECO:0000259" key="3">
    <source>
        <dbReference type="Pfam" id="PF13193"/>
    </source>
</evidence>
<evidence type="ECO:0000256" key="1">
    <source>
        <dbReference type="ARBA" id="ARBA00006432"/>
    </source>
</evidence>
<organism evidence="4 5">
    <name type="scientific">Verticillium longisporum</name>
    <name type="common">Verticillium dahliae var. longisporum</name>
    <dbReference type="NCBI Taxonomy" id="100787"/>
    <lineage>
        <taxon>Eukaryota</taxon>
        <taxon>Fungi</taxon>
        <taxon>Dikarya</taxon>
        <taxon>Ascomycota</taxon>
        <taxon>Pezizomycotina</taxon>
        <taxon>Sordariomycetes</taxon>
        <taxon>Hypocreomycetidae</taxon>
        <taxon>Glomerellales</taxon>
        <taxon>Plectosphaerellaceae</taxon>
        <taxon>Verticillium</taxon>
    </lineage>
</organism>
<feature type="domain" description="AMP-binding enzyme C-terminal" evidence="3">
    <location>
        <begin position="104"/>
        <end position="179"/>
    </location>
</feature>
<keyword evidence="5" id="KW-1185">Reference proteome</keyword>
<dbReference type="Gene3D" id="3.30.300.30">
    <property type="match status" value="1"/>
</dbReference>
<dbReference type="SUPFAM" id="SSF56801">
    <property type="entry name" value="Acetyl-CoA synthetase-like"/>
    <property type="match status" value="1"/>
</dbReference>
<accession>A0A0G4LBV5</accession>
<dbReference type="AlphaFoldDB" id="A0A0G4LBV5"/>
<dbReference type="Pfam" id="PF13193">
    <property type="entry name" value="AMP-binding_C"/>
    <property type="match status" value="1"/>
</dbReference>
<reference evidence="4 5" key="1">
    <citation type="submission" date="2015-05" db="EMBL/GenBank/DDBJ databases">
        <authorList>
            <person name="Wang D.B."/>
            <person name="Wang M."/>
        </authorList>
    </citation>
    <scope>NUCLEOTIDE SEQUENCE [LARGE SCALE GENOMIC DNA]</scope>
    <source>
        <strain evidence="4">VL1</strain>
    </source>
</reference>
<comment type="similarity">
    <text evidence="1">Belongs to the ATP-dependent AMP-binding enzyme family.</text>
</comment>
<dbReference type="STRING" id="100787.A0A0G4LBV5"/>
<keyword evidence="2" id="KW-0436">Ligase</keyword>
<proteinExistence type="inferred from homology"/>